<protein>
    <submittedName>
        <fullName evidence="1">Uncharacterized protein</fullName>
    </submittedName>
</protein>
<proteinExistence type="predicted"/>
<accession>A0ACB9ZRI8</accession>
<name>A0ACB9ZRI8_CATRO</name>
<evidence type="ECO:0000313" key="1">
    <source>
        <dbReference type="EMBL" id="KAI5649876.1"/>
    </source>
</evidence>
<organism evidence="1 2">
    <name type="scientific">Catharanthus roseus</name>
    <name type="common">Madagascar periwinkle</name>
    <name type="synonym">Vinca rosea</name>
    <dbReference type="NCBI Taxonomy" id="4058"/>
    <lineage>
        <taxon>Eukaryota</taxon>
        <taxon>Viridiplantae</taxon>
        <taxon>Streptophyta</taxon>
        <taxon>Embryophyta</taxon>
        <taxon>Tracheophyta</taxon>
        <taxon>Spermatophyta</taxon>
        <taxon>Magnoliopsida</taxon>
        <taxon>eudicotyledons</taxon>
        <taxon>Gunneridae</taxon>
        <taxon>Pentapetalae</taxon>
        <taxon>asterids</taxon>
        <taxon>lamiids</taxon>
        <taxon>Gentianales</taxon>
        <taxon>Apocynaceae</taxon>
        <taxon>Rauvolfioideae</taxon>
        <taxon>Vinceae</taxon>
        <taxon>Catharanthinae</taxon>
        <taxon>Catharanthus</taxon>
    </lineage>
</organism>
<reference evidence="2" key="1">
    <citation type="journal article" date="2023" name="Nat. Plants">
        <title>Single-cell RNA sequencing provides a high-resolution roadmap for understanding the multicellular compartmentation of specialized metabolism.</title>
        <authorList>
            <person name="Sun S."/>
            <person name="Shen X."/>
            <person name="Li Y."/>
            <person name="Li Y."/>
            <person name="Wang S."/>
            <person name="Li R."/>
            <person name="Zhang H."/>
            <person name="Shen G."/>
            <person name="Guo B."/>
            <person name="Wei J."/>
            <person name="Xu J."/>
            <person name="St-Pierre B."/>
            <person name="Chen S."/>
            <person name="Sun C."/>
        </authorList>
    </citation>
    <scope>NUCLEOTIDE SEQUENCE [LARGE SCALE GENOMIC DNA]</scope>
</reference>
<gene>
    <name evidence="1" type="ORF">M9H77_35881</name>
</gene>
<keyword evidence="2" id="KW-1185">Reference proteome</keyword>
<evidence type="ECO:0000313" key="2">
    <source>
        <dbReference type="Proteomes" id="UP001060085"/>
    </source>
</evidence>
<dbReference type="Proteomes" id="UP001060085">
    <property type="component" value="Linkage Group LG08"/>
</dbReference>
<comment type="caution">
    <text evidence="1">The sequence shown here is derived from an EMBL/GenBank/DDBJ whole genome shotgun (WGS) entry which is preliminary data.</text>
</comment>
<dbReference type="EMBL" id="CM044708">
    <property type="protein sequence ID" value="KAI5649876.1"/>
    <property type="molecule type" value="Genomic_DNA"/>
</dbReference>
<sequence length="446" mass="50220">MKQSSSCNLRQQQPEMLQSFEHENFFSGRCVLVNGPVIVGAGPSGLAVAAGLKRQGVPFIILERANCIASLWQNRTYDRLKLHLPKQFCELPYFPFPDDFPEYPTKYQFINYLESYAKHFEISPRFNESVQSGKYDETCGLWRIKTVMIPGAGDGDEDEDGSNSVIEYICRWLIVATGENAEKIVPEFEGFNEFSGNVIHACDYKSGEDFEGKRVLVVGCGNSGMEVSLDLCYHNAIPSMVVRNSVHVLPREILGKSTFELAVSLMKWLPIWFVDKILVMAARLILGNLEKYGIKRPKTGPLQLKNREGKTPVLDIGTLKKIRSDKIKIIPFGIKKFFRNGVEFINGQFLEVDSVILATGYCSNVPSWLKENELFSEDGFPKCEFPNGWKGKAGLYSVGFTRRGLSGASFDAIRVAKDIGQIWKQELNQKNQAVVVTCHRRSKSHC</sequence>